<dbReference type="Gene3D" id="3.40.80.10">
    <property type="entry name" value="Peptidoglycan recognition protein-like"/>
    <property type="match status" value="1"/>
</dbReference>
<dbReference type="CDD" id="cd06583">
    <property type="entry name" value="PGRP"/>
    <property type="match status" value="1"/>
</dbReference>
<reference evidence="5 6" key="1">
    <citation type="submission" date="2017-05" db="EMBL/GenBank/DDBJ databases">
        <title>Complete genome sequence of Streptomyces sp. SCSIO 03032 revealed the diverse biosynthetic pathways for its bioactive secondary metabolites.</title>
        <authorList>
            <person name="Ma L."/>
            <person name="Zhu Y."/>
            <person name="Zhang W."/>
            <person name="Zhang G."/>
            <person name="Tian X."/>
            <person name="Zhang S."/>
            <person name="Zhang C."/>
        </authorList>
    </citation>
    <scope>NUCLEOTIDE SEQUENCE [LARGE SCALE GENOMIC DNA]</scope>
    <source>
        <strain evidence="5 6">SCSIO 03032</strain>
    </source>
</reference>
<feature type="region of interest" description="Disordered" evidence="2">
    <location>
        <begin position="1"/>
        <end position="69"/>
    </location>
</feature>
<gene>
    <name evidence="5" type="ORF">CAG99_20000</name>
</gene>
<comment type="similarity">
    <text evidence="1">Belongs to the N-acetylmuramoyl-L-alanine amidase 2 family.</text>
</comment>
<dbReference type="SMART" id="SM00644">
    <property type="entry name" value="Ami_2"/>
    <property type="match status" value="1"/>
</dbReference>
<evidence type="ECO:0000256" key="1">
    <source>
        <dbReference type="ARBA" id="ARBA00007553"/>
    </source>
</evidence>
<keyword evidence="6" id="KW-1185">Reference proteome</keyword>
<dbReference type="InterPro" id="IPR015510">
    <property type="entry name" value="PGRP"/>
</dbReference>
<dbReference type="GO" id="GO:0008745">
    <property type="term" value="F:N-acetylmuramoyl-L-alanine amidase activity"/>
    <property type="evidence" value="ECO:0007669"/>
    <property type="project" value="InterPro"/>
</dbReference>
<sequence length="297" mass="31170">MWTATSSTARGTACSPSPTTRPDPRATPVAPATPPPGRPGRGAGGPGSTTPRETPTLAAEPAHGGRLRPVLEGAPVVRDLSIRPVRRRTLLAAVTGTAAAAAAVAVPGPARAAQPVEPDIDGTAQWNARPPDGTISVLRHRPSMIIVHHTVSDNAQDFSRDRAHAHAHWVQDLHMDDNGWVDTGYHFLVSRGGWITEGRHRSLETLLGGTGFVLGSHTSGQNNRGIGIATEGAYHDGATPPDAQWEVLVALCAFVCAQYGIPSAEIYGHKDFGSTLCPGVLHDMLPRLRDEVAGALA</sequence>
<dbReference type="GO" id="GO:0009253">
    <property type="term" value="P:peptidoglycan catabolic process"/>
    <property type="evidence" value="ECO:0007669"/>
    <property type="project" value="InterPro"/>
</dbReference>
<evidence type="ECO:0000256" key="2">
    <source>
        <dbReference type="SAM" id="MobiDB-lite"/>
    </source>
</evidence>
<dbReference type="PANTHER" id="PTHR11022">
    <property type="entry name" value="PEPTIDOGLYCAN RECOGNITION PROTEIN"/>
    <property type="match status" value="1"/>
</dbReference>
<dbReference type="InterPro" id="IPR006619">
    <property type="entry name" value="PGRP_domain_met/bac"/>
</dbReference>
<name>A0A1W7D177_9ACTN</name>
<dbReference type="Pfam" id="PF01510">
    <property type="entry name" value="Amidase_2"/>
    <property type="match status" value="1"/>
</dbReference>
<feature type="compositionally biased region" description="Polar residues" evidence="2">
    <location>
        <begin position="1"/>
        <end position="10"/>
    </location>
</feature>
<evidence type="ECO:0000259" key="3">
    <source>
        <dbReference type="SMART" id="SM00644"/>
    </source>
</evidence>
<dbReference type="EMBL" id="CP021121">
    <property type="protein sequence ID" value="ARQ70818.1"/>
    <property type="molecule type" value="Genomic_DNA"/>
</dbReference>
<dbReference type="SUPFAM" id="SSF55846">
    <property type="entry name" value="N-acetylmuramoyl-L-alanine amidase-like"/>
    <property type="match status" value="1"/>
</dbReference>
<dbReference type="SMART" id="SM00701">
    <property type="entry name" value="PGRP"/>
    <property type="match status" value="1"/>
</dbReference>
<dbReference type="PANTHER" id="PTHR11022:SF41">
    <property type="entry name" value="PEPTIDOGLYCAN-RECOGNITION PROTEIN LC-RELATED"/>
    <property type="match status" value="1"/>
</dbReference>
<protein>
    <submittedName>
        <fullName evidence="5">N-acetylmuramoyl-L-alanine amidase</fullName>
    </submittedName>
</protein>
<evidence type="ECO:0000259" key="4">
    <source>
        <dbReference type="SMART" id="SM00701"/>
    </source>
</evidence>
<feature type="domain" description="Peptidoglycan recognition protein family" evidence="4">
    <location>
        <begin position="118"/>
        <end position="273"/>
    </location>
</feature>
<feature type="compositionally biased region" description="Low complexity" evidence="2">
    <location>
        <begin position="15"/>
        <end position="30"/>
    </location>
</feature>
<proteinExistence type="inferred from homology"/>
<evidence type="ECO:0000313" key="5">
    <source>
        <dbReference type="EMBL" id="ARQ70818.1"/>
    </source>
</evidence>
<organism evidence="5 6">
    <name type="scientific">Streptomyces marincola</name>
    <dbReference type="NCBI Taxonomy" id="2878388"/>
    <lineage>
        <taxon>Bacteria</taxon>
        <taxon>Bacillati</taxon>
        <taxon>Actinomycetota</taxon>
        <taxon>Actinomycetes</taxon>
        <taxon>Kitasatosporales</taxon>
        <taxon>Streptomycetaceae</taxon>
        <taxon>Streptomyces</taxon>
    </lineage>
</organism>
<feature type="domain" description="N-acetylmuramoyl-L-alanine amidase" evidence="3">
    <location>
        <begin position="130"/>
        <end position="279"/>
    </location>
</feature>
<dbReference type="KEGG" id="smao:CAG99_20000"/>
<evidence type="ECO:0000313" key="6">
    <source>
        <dbReference type="Proteomes" id="UP000194218"/>
    </source>
</evidence>
<dbReference type="OrthoDB" id="514320at2"/>
<accession>A0A1W7D177</accession>
<dbReference type="GO" id="GO:0008270">
    <property type="term" value="F:zinc ion binding"/>
    <property type="evidence" value="ECO:0007669"/>
    <property type="project" value="InterPro"/>
</dbReference>
<dbReference type="InterPro" id="IPR002502">
    <property type="entry name" value="Amidase_domain"/>
</dbReference>
<dbReference type="Proteomes" id="UP000194218">
    <property type="component" value="Chromosome"/>
</dbReference>
<dbReference type="AlphaFoldDB" id="A0A1W7D177"/>
<dbReference type="InterPro" id="IPR036505">
    <property type="entry name" value="Amidase/PGRP_sf"/>
</dbReference>